<dbReference type="InterPro" id="IPR011006">
    <property type="entry name" value="CheY-like_superfamily"/>
</dbReference>
<dbReference type="EMBL" id="JAPNOA010000029">
    <property type="protein sequence ID" value="MCY0965866.1"/>
    <property type="molecule type" value="Genomic_DNA"/>
</dbReference>
<dbReference type="InterPro" id="IPR005561">
    <property type="entry name" value="ANTAR"/>
</dbReference>
<keyword evidence="5" id="KW-1185">Reference proteome</keyword>
<evidence type="ECO:0000256" key="1">
    <source>
        <dbReference type="SAM" id="Coils"/>
    </source>
</evidence>
<evidence type="ECO:0000313" key="5">
    <source>
        <dbReference type="Proteomes" id="UP001150830"/>
    </source>
</evidence>
<dbReference type="Pfam" id="PF08376">
    <property type="entry name" value="NIT"/>
    <property type="match status" value="1"/>
</dbReference>
<reference evidence="4" key="1">
    <citation type="submission" date="2022-11" db="EMBL/GenBank/DDBJ databases">
        <title>Parathalassolutuus dongxingensis gen. nov., sp. nov., a novel member of family Oceanospirillaceae isolated from a coastal shrimp pond in Guangxi, China.</title>
        <authorList>
            <person name="Chen H."/>
        </authorList>
    </citation>
    <scope>NUCLEOTIDE SEQUENCE</scope>
    <source>
        <strain evidence="4">G-43</strain>
    </source>
</reference>
<dbReference type="InterPro" id="IPR013587">
    <property type="entry name" value="Nitrate/nitrite_sensing"/>
</dbReference>
<dbReference type="Gene3D" id="1.10.10.10">
    <property type="entry name" value="Winged helix-like DNA-binding domain superfamily/Winged helix DNA-binding domain"/>
    <property type="match status" value="1"/>
</dbReference>
<dbReference type="AlphaFoldDB" id="A0A9X3EKA5"/>
<keyword evidence="1" id="KW-0175">Coiled coil</keyword>
<dbReference type="GO" id="GO:0003723">
    <property type="term" value="F:RNA binding"/>
    <property type="evidence" value="ECO:0007669"/>
    <property type="project" value="InterPro"/>
</dbReference>
<gene>
    <name evidence="4" type="ORF">OUO13_11760</name>
</gene>
<feature type="domain" description="ANTAR" evidence="3">
    <location>
        <begin position="351"/>
        <end position="412"/>
    </location>
</feature>
<comment type="caution">
    <text evidence="4">The sequence shown here is derived from an EMBL/GenBank/DDBJ whole genome shotgun (WGS) entry which is preliminary data.</text>
</comment>
<dbReference type="RefSeq" id="WP_283174077.1">
    <property type="nucleotide sequence ID" value="NZ_JAPNOA010000029.1"/>
</dbReference>
<feature type="coiled-coil region" evidence="1">
    <location>
        <begin position="341"/>
        <end position="371"/>
    </location>
</feature>
<name>A0A9X3EKA5_9GAMM</name>
<dbReference type="SUPFAM" id="SSF52172">
    <property type="entry name" value="CheY-like"/>
    <property type="match status" value="1"/>
</dbReference>
<dbReference type="InterPro" id="IPR036388">
    <property type="entry name" value="WH-like_DNA-bd_sf"/>
</dbReference>
<dbReference type="Pfam" id="PF03861">
    <property type="entry name" value="ANTAR"/>
    <property type="match status" value="1"/>
</dbReference>
<protein>
    <submittedName>
        <fullName evidence="4">Nitrate- and nitrite sensing domain-containing protein</fullName>
    </submittedName>
</protein>
<evidence type="ECO:0000313" key="4">
    <source>
        <dbReference type="EMBL" id="MCY0965866.1"/>
    </source>
</evidence>
<feature type="region of interest" description="Disordered" evidence="2">
    <location>
        <begin position="297"/>
        <end position="319"/>
    </location>
</feature>
<dbReference type="Proteomes" id="UP001150830">
    <property type="component" value="Unassembled WGS sequence"/>
</dbReference>
<sequence length="424" mass="47527">MPYSPTPEDLLLAAKRAGISDLQQLQRNSELVIRVSRLIHELQRERGISNTFLTSKGQKFVNERTAEIEATIAAEADFRHALKKMDIAVNHCGTSRLLNSLAFSLHSLGELPNLRDQISALKLTAQDNTWRFNRVIAGLLNVVFEAADLAGDPDITRALVALFNFIQGKEYAGQERAWGAIGFTGGEFNTELQDRIHNLQDAQNRCFDIFTRFASALCAEQWRQLESSDAANELGRLRSMIERFRRGDSLPTAFGEIWYGVTTNRIDDMQVVEKLLANNLIDLCQQNISKAEADLKQHREHLQGSEFEEPPISPLSTPEGKNQTLSNIAPGFNVKLARSVFELVQDQAERLQKISEELAEARQALDERKLIEKAKGLLMSSLGVNEEQAYRQIRQAAMDGKKRIVEIAANIISVSEMLQLGKKG</sequence>
<accession>A0A9X3EKA5</accession>
<proteinExistence type="predicted"/>
<dbReference type="SMART" id="SM01012">
    <property type="entry name" value="ANTAR"/>
    <property type="match status" value="1"/>
</dbReference>
<organism evidence="4 5">
    <name type="scientific">Parathalassolituus penaei</name>
    <dbReference type="NCBI Taxonomy" id="2997323"/>
    <lineage>
        <taxon>Bacteria</taxon>
        <taxon>Pseudomonadati</taxon>
        <taxon>Pseudomonadota</taxon>
        <taxon>Gammaproteobacteria</taxon>
        <taxon>Oceanospirillales</taxon>
        <taxon>Oceanospirillaceae</taxon>
        <taxon>Parathalassolituus</taxon>
    </lineage>
</organism>
<dbReference type="PROSITE" id="PS50921">
    <property type="entry name" value="ANTAR"/>
    <property type="match status" value="1"/>
</dbReference>
<evidence type="ECO:0000256" key="2">
    <source>
        <dbReference type="SAM" id="MobiDB-lite"/>
    </source>
</evidence>
<evidence type="ECO:0000259" key="3">
    <source>
        <dbReference type="PROSITE" id="PS50921"/>
    </source>
</evidence>